<protein>
    <recommendedName>
        <fullName evidence="3">Solute-binding protein family 5 domain-containing protein</fullName>
    </recommendedName>
</protein>
<dbReference type="OrthoDB" id="9046151at2"/>
<accession>A0A5M3WHF6</accession>
<sequence>MDAPLTVSAREGFILRADESIQLIAQALTSIGLTNVKSEMRETAKFEEAWTAGYPAITPERGLIGLQQHGNELMDYSSSIEGYYACKGATSAYCDPELEKKIAAANQLAGAERDTALKEIAQYVYDRFVVVPVGQPSFYFAMAANIDWKPRLDGFLLVKEIKLGAAG</sequence>
<dbReference type="RefSeq" id="WP_155341734.1">
    <property type="nucleotide sequence ID" value="NZ_BAAABN010000009.1"/>
</dbReference>
<keyword evidence="2" id="KW-1185">Reference proteome</keyword>
<evidence type="ECO:0000313" key="1">
    <source>
        <dbReference type="EMBL" id="GES05758.1"/>
    </source>
</evidence>
<gene>
    <name evidence="1" type="ORF">Acor_78270</name>
</gene>
<dbReference type="AlphaFoldDB" id="A0A5M3WHF6"/>
<dbReference type="SUPFAM" id="SSF53850">
    <property type="entry name" value="Periplasmic binding protein-like II"/>
    <property type="match status" value="1"/>
</dbReference>
<comment type="caution">
    <text evidence="1">The sequence shown here is derived from an EMBL/GenBank/DDBJ whole genome shotgun (WGS) entry which is preliminary data.</text>
</comment>
<dbReference type="Gene3D" id="3.10.105.10">
    <property type="entry name" value="Dipeptide-binding Protein, Domain 3"/>
    <property type="match status" value="1"/>
</dbReference>
<evidence type="ECO:0000313" key="2">
    <source>
        <dbReference type="Proteomes" id="UP000334990"/>
    </source>
</evidence>
<evidence type="ECO:0008006" key="3">
    <source>
        <dbReference type="Google" id="ProtNLM"/>
    </source>
</evidence>
<dbReference type="EMBL" id="BLAD01000111">
    <property type="protein sequence ID" value="GES05758.1"/>
    <property type="molecule type" value="Genomic_DNA"/>
</dbReference>
<dbReference type="Proteomes" id="UP000334990">
    <property type="component" value="Unassembled WGS sequence"/>
</dbReference>
<reference evidence="1 2" key="1">
    <citation type="submission" date="2019-10" db="EMBL/GenBank/DDBJ databases">
        <title>Whole genome shotgun sequence of Acrocarpospora corrugata NBRC 13972.</title>
        <authorList>
            <person name="Ichikawa N."/>
            <person name="Kimura A."/>
            <person name="Kitahashi Y."/>
            <person name="Komaki H."/>
            <person name="Oguchi A."/>
        </authorList>
    </citation>
    <scope>NUCLEOTIDE SEQUENCE [LARGE SCALE GENOMIC DNA]</scope>
    <source>
        <strain evidence="1 2">NBRC 13972</strain>
    </source>
</reference>
<organism evidence="1 2">
    <name type="scientific">Acrocarpospora corrugata</name>
    <dbReference type="NCBI Taxonomy" id="35763"/>
    <lineage>
        <taxon>Bacteria</taxon>
        <taxon>Bacillati</taxon>
        <taxon>Actinomycetota</taxon>
        <taxon>Actinomycetes</taxon>
        <taxon>Streptosporangiales</taxon>
        <taxon>Streptosporangiaceae</taxon>
        <taxon>Acrocarpospora</taxon>
    </lineage>
</organism>
<proteinExistence type="predicted"/>
<name>A0A5M3WHF6_9ACTN</name>